<dbReference type="InterPro" id="IPR004875">
    <property type="entry name" value="DDE_SF_endonuclease_dom"/>
</dbReference>
<dbReference type="OrthoDB" id="3040198at2759"/>
<feature type="non-terminal residue" evidence="2">
    <location>
        <position position="1"/>
    </location>
</feature>
<dbReference type="AlphaFoldDB" id="A0A4S8MY48"/>
<name>A0A4S8MY48_DENBC</name>
<dbReference type="Proteomes" id="UP000297245">
    <property type="component" value="Unassembled WGS sequence"/>
</dbReference>
<evidence type="ECO:0000313" key="3">
    <source>
        <dbReference type="Proteomes" id="UP000297245"/>
    </source>
</evidence>
<keyword evidence="3" id="KW-1185">Reference proteome</keyword>
<dbReference type="EMBL" id="ML179036">
    <property type="protein sequence ID" value="THV08092.1"/>
    <property type="molecule type" value="Genomic_DNA"/>
</dbReference>
<feature type="domain" description="DDE-1" evidence="1">
    <location>
        <begin position="3"/>
        <end position="124"/>
    </location>
</feature>
<reference evidence="2 3" key="1">
    <citation type="journal article" date="2019" name="Nat. Ecol. Evol.">
        <title>Megaphylogeny resolves global patterns of mushroom evolution.</title>
        <authorList>
            <person name="Varga T."/>
            <person name="Krizsan K."/>
            <person name="Foldi C."/>
            <person name="Dima B."/>
            <person name="Sanchez-Garcia M."/>
            <person name="Sanchez-Ramirez S."/>
            <person name="Szollosi G.J."/>
            <person name="Szarkandi J.G."/>
            <person name="Papp V."/>
            <person name="Albert L."/>
            <person name="Andreopoulos W."/>
            <person name="Angelini C."/>
            <person name="Antonin V."/>
            <person name="Barry K.W."/>
            <person name="Bougher N.L."/>
            <person name="Buchanan P."/>
            <person name="Buyck B."/>
            <person name="Bense V."/>
            <person name="Catcheside P."/>
            <person name="Chovatia M."/>
            <person name="Cooper J."/>
            <person name="Damon W."/>
            <person name="Desjardin D."/>
            <person name="Finy P."/>
            <person name="Geml J."/>
            <person name="Haridas S."/>
            <person name="Hughes K."/>
            <person name="Justo A."/>
            <person name="Karasinski D."/>
            <person name="Kautmanova I."/>
            <person name="Kiss B."/>
            <person name="Kocsube S."/>
            <person name="Kotiranta H."/>
            <person name="LaButti K.M."/>
            <person name="Lechner B.E."/>
            <person name="Liimatainen K."/>
            <person name="Lipzen A."/>
            <person name="Lukacs Z."/>
            <person name="Mihaltcheva S."/>
            <person name="Morgado L.N."/>
            <person name="Niskanen T."/>
            <person name="Noordeloos M.E."/>
            <person name="Ohm R.A."/>
            <person name="Ortiz-Santana B."/>
            <person name="Ovrebo C."/>
            <person name="Racz N."/>
            <person name="Riley R."/>
            <person name="Savchenko A."/>
            <person name="Shiryaev A."/>
            <person name="Soop K."/>
            <person name="Spirin V."/>
            <person name="Szebenyi C."/>
            <person name="Tomsovsky M."/>
            <person name="Tulloss R.E."/>
            <person name="Uehling J."/>
            <person name="Grigoriev I.V."/>
            <person name="Vagvolgyi C."/>
            <person name="Papp T."/>
            <person name="Martin F.M."/>
            <person name="Miettinen O."/>
            <person name="Hibbett D.S."/>
            <person name="Nagy L.G."/>
        </authorList>
    </citation>
    <scope>NUCLEOTIDE SEQUENCE [LARGE SCALE GENOMIC DNA]</scope>
    <source>
        <strain evidence="2 3">CBS 962.96</strain>
    </source>
</reference>
<dbReference type="Pfam" id="PF03184">
    <property type="entry name" value="DDE_1"/>
    <property type="match status" value="1"/>
</dbReference>
<feature type="non-terminal residue" evidence="2">
    <location>
        <position position="135"/>
    </location>
</feature>
<gene>
    <name evidence="2" type="ORF">K435DRAFT_590383</name>
</gene>
<dbReference type="GO" id="GO:0003676">
    <property type="term" value="F:nucleic acid binding"/>
    <property type="evidence" value="ECO:0007669"/>
    <property type="project" value="InterPro"/>
</dbReference>
<protein>
    <recommendedName>
        <fullName evidence="1">DDE-1 domain-containing protein</fullName>
    </recommendedName>
</protein>
<proteinExistence type="predicted"/>
<accession>A0A4S8MY48</accession>
<evidence type="ECO:0000259" key="1">
    <source>
        <dbReference type="Pfam" id="PF03184"/>
    </source>
</evidence>
<evidence type="ECO:0000313" key="2">
    <source>
        <dbReference type="EMBL" id="THV08092.1"/>
    </source>
</evidence>
<organism evidence="2 3">
    <name type="scientific">Dendrothele bispora (strain CBS 962.96)</name>
    <dbReference type="NCBI Taxonomy" id="1314807"/>
    <lineage>
        <taxon>Eukaryota</taxon>
        <taxon>Fungi</taxon>
        <taxon>Dikarya</taxon>
        <taxon>Basidiomycota</taxon>
        <taxon>Agaricomycotina</taxon>
        <taxon>Agaricomycetes</taxon>
        <taxon>Agaricomycetidae</taxon>
        <taxon>Agaricales</taxon>
        <taxon>Agaricales incertae sedis</taxon>
        <taxon>Dendrothele</taxon>
    </lineage>
</organism>
<sequence>SPNGWNDRELNIEFLKRVYDPHTREIANGRWKSLVFDNHETHIDYPALKWALKHRILPWSLPPKTSAVLQPLDVSCFQTYAQVYGEIVAAESRNGVALTKQDFARILPRARDAAFTRTNIVAGFERAGIYPYNPD</sequence>